<evidence type="ECO:0000256" key="5">
    <source>
        <dbReference type="ARBA" id="ARBA00022989"/>
    </source>
</evidence>
<comment type="similarity">
    <text evidence="2">Belongs to the major facilitator superfamily. Folate-biopterin transporter (TC 2.A.71) family.</text>
</comment>
<evidence type="ECO:0000256" key="6">
    <source>
        <dbReference type="ARBA" id="ARBA00023136"/>
    </source>
</evidence>
<feature type="transmembrane region" description="Helical" evidence="7">
    <location>
        <begin position="335"/>
        <end position="360"/>
    </location>
</feature>
<feature type="transmembrane region" description="Helical" evidence="7">
    <location>
        <begin position="412"/>
        <end position="429"/>
    </location>
</feature>
<gene>
    <name evidence="8" type="primary">OR1D2</name>
    <name evidence="8" type="ORF">g.94088</name>
</gene>
<evidence type="ECO:0000256" key="1">
    <source>
        <dbReference type="ARBA" id="ARBA00004141"/>
    </source>
</evidence>
<keyword evidence="8" id="KW-0675">Receptor</keyword>
<feature type="transmembrane region" description="Helical" evidence="7">
    <location>
        <begin position="238"/>
        <end position="262"/>
    </location>
</feature>
<feature type="transmembrane region" description="Helical" evidence="7">
    <location>
        <begin position="304"/>
        <end position="323"/>
    </location>
</feature>
<keyword evidence="5 7" id="KW-1133">Transmembrane helix</keyword>
<keyword evidence="4 7" id="KW-0812">Transmembrane</keyword>
<evidence type="ECO:0000256" key="2">
    <source>
        <dbReference type="ARBA" id="ARBA00007015"/>
    </source>
</evidence>
<organism evidence="8">
    <name type="scientific">Anthurium amnicola</name>
    <dbReference type="NCBI Taxonomy" id="1678845"/>
    <lineage>
        <taxon>Eukaryota</taxon>
        <taxon>Viridiplantae</taxon>
        <taxon>Streptophyta</taxon>
        <taxon>Embryophyta</taxon>
        <taxon>Tracheophyta</taxon>
        <taxon>Spermatophyta</taxon>
        <taxon>Magnoliopsida</taxon>
        <taxon>Liliopsida</taxon>
        <taxon>Araceae</taxon>
        <taxon>Pothoideae</taxon>
        <taxon>Potheae</taxon>
        <taxon>Anthurium</taxon>
    </lineage>
</organism>
<sequence length="440" mass="46705">MGSPGGGDKRAELDVTKWVLGLGFWVQGFRCFPWTGVIFYLKDGLGVAPSTLQLLQNSTNLPMVGKPLYGLVSDAVYLRGQHRLPYIALGALLQAISWLCIAALPATFVSIPTLTLFLLLSNLGASIAEVANDAIVAEAGRHSEGTSSSSGHLQSFVWMFASSAGALGNLLGGVAVNHLSPSTIFFLFGLLAAAQFLATATIPERALNLPQKKGVPSKSSSVRKQVSELSVALRKPEVLYSISWFAASYAGVPILMGTMFYYQTQHLGLDPSVIGLSKVFGQVALLAWSVAYNKKLRRVPTRKLLSALQGAIALFMLSDALFVEGLYRRMGLPDTGYVAVFAGLQEALFQFKVLPFSVLVARLCPAGCEGSLMAFLMSATALATIVSGYLGVALAGFAGVSGDDFSGLTKAILVQAACTLVPLAWSAWIPGDGRQEKKED</sequence>
<dbReference type="CDD" id="cd17484">
    <property type="entry name" value="MFS_FBT"/>
    <property type="match status" value="1"/>
</dbReference>
<comment type="subcellular location">
    <subcellularLocation>
        <location evidence="1">Membrane</location>
        <topology evidence="1">Multi-pass membrane protein</topology>
    </subcellularLocation>
</comment>
<feature type="transmembrane region" description="Helical" evidence="7">
    <location>
        <begin position="182"/>
        <end position="203"/>
    </location>
</feature>
<protein>
    <submittedName>
        <fullName evidence="8">Olfactory receptor 1D2</fullName>
    </submittedName>
</protein>
<evidence type="ECO:0000313" key="8">
    <source>
        <dbReference type="EMBL" id="JAT54010.1"/>
    </source>
</evidence>
<feature type="transmembrane region" description="Helical" evidence="7">
    <location>
        <begin position="156"/>
        <end position="176"/>
    </location>
</feature>
<dbReference type="EMBL" id="GDJX01013926">
    <property type="protein sequence ID" value="JAT54010.1"/>
    <property type="molecule type" value="Transcribed_RNA"/>
</dbReference>
<dbReference type="SUPFAM" id="SSF103473">
    <property type="entry name" value="MFS general substrate transporter"/>
    <property type="match status" value="1"/>
</dbReference>
<reference evidence="8" key="1">
    <citation type="submission" date="2015-07" db="EMBL/GenBank/DDBJ databases">
        <title>Transcriptome Assembly of Anthurium amnicola.</title>
        <authorList>
            <person name="Suzuki J."/>
        </authorList>
    </citation>
    <scope>NUCLEOTIDE SEQUENCE</scope>
</reference>
<dbReference type="PANTHER" id="PTHR31585:SF2">
    <property type="entry name" value="FOLATE-BIOPTERIN TRANSPORTER 7-RELATED"/>
    <property type="match status" value="1"/>
</dbReference>
<keyword evidence="3" id="KW-0813">Transport</keyword>
<evidence type="ECO:0000256" key="3">
    <source>
        <dbReference type="ARBA" id="ARBA00022448"/>
    </source>
</evidence>
<feature type="transmembrane region" description="Helical" evidence="7">
    <location>
        <begin position="372"/>
        <end position="400"/>
    </location>
</feature>
<dbReference type="InterPro" id="IPR036259">
    <property type="entry name" value="MFS_trans_sf"/>
</dbReference>
<dbReference type="AlphaFoldDB" id="A0A1D1YHA8"/>
<dbReference type="PANTHER" id="PTHR31585">
    <property type="entry name" value="FOLATE-BIOPTERIN TRANSPORTER 1, CHLOROPLASTIC"/>
    <property type="match status" value="1"/>
</dbReference>
<accession>A0A1D1YHA8</accession>
<keyword evidence="6 7" id="KW-0472">Membrane</keyword>
<dbReference type="InterPro" id="IPR039309">
    <property type="entry name" value="BT1"/>
</dbReference>
<proteinExistence type="inferred from homology"/>
<name>A0A1D1YHA8_9ARAE</name>
<feature type="transmembrane region" description="Helical" evidence="7">
    <location>
        <begin position="86"/>
        <end position="108"/>
    </location>
</feature>
<evidence type="ECO:0000256" key="4">
    <source>
        <dbReference type="ARBA" id="ARBA00022692"/>
    </source>
</evidence>
<dbReference type="Pfam" id="PF03092">
    <property type="entry name" value="BT1"/>
    <property type="match status" value="1"/>
</dbReference>
<dbReference type="Gene3D" id="1.20.1250.20">
    <property type="entry name" value="MFS general substrate transporter like domains"/>
    <property type="match status" value="1"/>
</dbReference>
<evidence type="ECO:0000256" key="7">
    <source>
        <dbReference type="SAM" id="Phobius"/>
    </source>
</evidence>
<dbReference type="GO" id="GO:0016020">
    <property type="term" value="C:membrane"/>
    <property type="evidence" value="ECO:0007669"/>
    <property type="project" value="UniProtKB-SubCell"/>
</dbReference>